<evidence type="ECO:0000256" key="4">
    <source>
        <dbReference type="ARBA" id="ARBA00022679"/>
    </source>
</evidence>
<keyword evidence="2 6" id="KW-0698">rRNA processing</keyword>
<name>A0A1M6FT55_9FIRM</name>
<evidence type="ECO:0000256" key="3">
    <source>
        <dbReference type="ARBA" id="ARBA00022603"/>
    </source>
</evidence>
<organism evidence="8 9">
    <name type="scientific">Thermoclostridium caenicola</name>
    <dbReference type="NCBI Taxonomy" id="659425"/>
    <lineage>
        <taxon>Bacteria</taxon>
        <taxon>Bacillati</taxon>
        <taxon>Bacillota</taxon>
        <taxon>Clostridia</taxon>
        <taxon>Eubacteriales</taxon>
        <taxon>Oscillospiraceae</taxon>
        <taxon>Thermoclostridium</taxon>
    </lineage>
</organism>
<dbReference type="GO" id="GO:0005737">
    <property type="term" value="C:cytoplasm"/>
    <property type="evidence" value="ECO:0007669"/>
    <property type="project" value="UniProtKB-SubCell"/>
</dbReference>
<comment type="function">
    <text evidence="6">Catalyzes the 2'-O-methylation of the ribose of cytidine 1402 (C1402) in 16S rRNA.</text>
</comment>
<gene>
    <name evidence="6" type="primary">rsmI</name>
    <name evidence="8" type="ORF">SAMN05444373_101921</name>
</gene>
<dbReference type="FunFam" id="3.30.950.10:FF:000002">
    <property type="entry name" value="Ribosomal RNA small subunit methyltransferase I"/>
    <property type="match status" value="1"/>
</dbReference>
<dbReference type="InterPro" id="IPR035996">
    <property type="entry name" value="4pyrrol_Methylase_sf"/>
</dbReference>
<comment type="subcellular location">
    <subcellularLocation>
        <location evidence="6">Cytoplasm</location>
    </subcellularLocation>
</comment>
<dbReference type="InterPro" id="IPR014776">
    <property type="entry name" value="4pyrrole_Mease_sub2"/>
</dbReference>
<dbReference type="Gene3D" id="3.30.950.10">
    <property type="entry name" value="Methyltransferase, Cobalt-precorrin-4 Transmethylase, Domain 2"/>
    <property type="match status" value="1"/>
</dbReference>
<keyword evidence="9" id="KW-1185">Reference proteome</keyword>
<dbReference type="InterPro" id="IPR018063">
    <property type="entry name" value="SAM_MeTrfase_RsmI_CS"/>
</dbReference>
<evidence type="ECO:0000256" key="1">
    <source>
        <dbReference type="ARBA" id="ARBA00022490"/>
    </source>
</evidence>
<evidence type="ECO:0000256" key="2">
    <source>
        <dbReference type="ARBA" id="ARBA00022552"/>
    </source>
</evidence>
<keyword evidence="5 6" id="KW-0949">S-adenosyl-L-methionine</keyword>
<dbReference type="PROSITE" id="PS01296">
    <property type="entry name" value="RSMI"/>
    <property type="match status" value="1"/>
</dbReference>
<dbReference type="InterPro" id="IPR008189">
    <property type="entry name" value="rRNA_ssu_MeTfrase_I"/>
</dbReference>
<evidence type="ECO:0000313" key="9">
    <source>
        <dbReference type="Proteomes" id="UP000324781"/>
    </source>
</evidence>
<proteinExistence type="inferred from homology"/>
<dbReference type="FunFam" id="3.40.1010.10:FF:000002">
    <property type="entry name" value="Ribosomal RNA small subunit methyltransferase I"/>
    <property type="match status" value="1"/>
</dbReference>
<evidence type="ECO:0000256" key="6">
    <source>
        <dbReference type="HAMAP-Rule" id="MF_01877"/>
    </source>
</evidence>
<keyword evidence="3 6" id="KW-0489">Methyltransferase</keyword>
<evidence type="ECO:0000259" key="7">
    <source>
        <dbReference type="Pfam" id="PF00590"/>
    </source>
</evidence>
<keyword evidence="1 6" id="KW-0963">Cytoplasm</keyword>
<protein>
    <recommendedName>
        <fullName evidence="6">Ribosomal RNA small subunit methyltransferase I</fullName>
        <ecNumber evidence="6">2.1.1.198</ecNumber>
    </recommendedName>
    <alternativeName>
        <fullName evidence="6">16S rRNA 2'-O-ribose C1402 methyltransferase</fullName>
    </alternativeName>
    <alternativeName>
        <fullName evidence="6">rRNA (cytidine-2'-O-)-methyltransferase RsmI</fullName>
    </alternativeName>
</protein>
<reference evidence="8 9" key="1">
    <citation type="submission" date="2016-11" db="EMBL/GenBank/DDBJ databases">
        <authorList>
            <person name="Varghese N."/>
            <person name="Submissions S."/>
        </authorList>
    </citation>
    <scope>NUCLEOTIDE SEQUENCE [LARGE SCALE GENOMIC DNA]</scope>
    <source>
        <strain evidence="8 9">DSM 19027</strain>
    </source>
</reference>
<dbReference type="PANTHER" id="PTHR46111">
    <property type="entry name" value="RIBOSOMAL RNA SMALL SUBUNIT METHYLTRANSFERASE I"/>
    <property type="match status" value="1"/>
</dbReference>
<dbReference type="Gene3D" id="3.40.1010.10">
    <property type="entry name" value="Cobalt-precorrin-4 Transmethylase, Domain 1"/>
    <property type="match status" value="1"/>
</dbReference>
<dbReference type="HAMAP" id="MF_01877">
    <property type="entry name" value="16SrRNA_methyltr_I"/>
    <property type="match status" value="1"/>
</dbReference>
<dbReference type="SUPFAM" id="SSF53790">
    <property type="entry name" value="Tetrapyrrole methylase"/>
    <property type="match status" value="1"/>
</dbReference>
<accession>A0A1M6FT55</accession>
<dbReference type="OrthoDB" id="9809084at2"/>
<sequence length="280" mass="31271">MDKGYGTLYLVATPIGNLEDITYRAVRILSEVDLIAAEDTRHTLKLLNHLQIKKPLISYHDNNRLTRADELAERLKNGENIALVSDAGMPAISDPGEELVKKCAEEGIRVTVVPGCTAALSGLIVSGLPTRRFAFEGFLPQKRSERIKRLKELAGEERTLIFYEGPHRLKAMLADVLEVFGERRCALARELTKLHEEVQRGNLSELLEKLETNPPRGEYVVIVSGAEPEDKKTSSALPGMGVEELVRYYQEQGLSRMDAMKQAAKDLGVSKRDVYQSLNR</sequence>
<keyword evidence="4 6" id="KW-0808">Transferase</keyword>
<dbReference type="InterPro" id="IPR014777">
    <property type="entry name" value="4pyrrole_Mease_sub1"/>
</dbReference>
<dbReference type="InterPro" id="IPR000878">
    <property type="entry name" value="4pyrrol_Mease"/>
</dbReference>
<dbReference type="GO" id="GO:0070677">
    <property type="term" value="F:rRNA (cytosine-2'-O-)-methyltransferase activity"/>
    <property type="evidence" value="ECO:0007669"/>
    <property type="project" value="UniProtKB-UniRule"/>
</dbReference>
<comment type="similarity">
    <text evidence="6">Belongs to the methyltransferase superfamily. RsmI family.</text>
</comment>
<evidence type="ECO:0000313" key="8">
    <source>
        <dbReference type="EMBL" id="SHJ00881.1"/>
    </source>
</evidence>
<dbReference type="RefSeq" id="WP_149678576.1">
    <property type="nucleotide sequence ID" value="NZ_DAONMB010000094.1"/>
</dbReference>
<dbReference type="AlphaFoldDB" id="A0A1M6FT55"/>
<dbReference type="PIRSF" id="PIRSF005917">
    <property type="entry name" value="MTase_YraL"/>
    <property type="match status" value="1"/>
</dbReference>
<dbReference type="PANTHER" id="PTHR46111:SF1">
    <property type="entry name" value="RIBOSOMAL RNA SMALL SUBUNIT METHYLTRANSFERASE I"/>
    <property type="match status" value="1"/>
</dbReference>
<dbReference type="Pfam" id="PF00590">
    <property type="entry name" value="TP_methylase"/>
    <property type="match status" value="1"/>
</dbReference>
<evidence type="ECO:0000256" key="5">
    <source>
        <dbReference type="ARBA" id="ARBA00022691"/>
    </source>
</evidence>
<dbReference type="NCBIfam" id="TIGR00096">
    <property type="entry name" value="16S rRNA (cytidine(1402)-2'-O)-methyltransferase"/>
    <property type="match status" value="1"/>
</dbReference>
<comment type="catalytic activity">
    <reaction evidence="6">
        <text>cytidine(1402) in 16S rRNA + S-adenosyl-L-methionine = 2'-O-methylcytidine(1402) in 16S rRNA + S-adenosyl-L-homocysteine + H(+)</text>
        <dbReference type="Rhea" id="RHEA:42924"/>
        <dbReference type="Rhea" id="RHEA-COMP:10285"/>
        <dbReference type="Rhea" id="RHEA-COMP:10286"/>
        <dbReference type="ChEBI" id="CHEBI:15378"/>
        <dbReference type="ChEBI" id="CHEBI:57856"/>
        <dbReference type="ChEBI" id="CHEBI:59789"/>
        <dbReference type="ChEBI" id="CHEBI:74495"/>
        <dbReference type="ChEBI" id="CHEBI:82748"/>
        <dbReference type="EC" id="2.1.1.198"/>
    </reaction>
</comment>
<dbReference type="Proteomes" id="UP000324781">
    <property type="component" value="Unassembled WGS sequence"/>
</dbReference>
<feature type="domain" description="Tetrapyrrole methylase" evidence="7">
    <location>
        <begin position="7"/>
        <end position="206"/>
    </location>
</feature>
<dbReference type="EMBL" id="FQZP01000019">
    <property type="protein sequence ID" value="SHJ00881.1"/>
    <property type="molecule type" value="Genomic_DNA"/>
</dbReference>
<dbReference type="EC" id="2.1.1.198" evidence="6"/>
<dbReference type="CDD" id="cd11648">
    <property type="entry name" value="RsmI"/>
    <property type="match status" value="1"/>
</dbReference>